<feature type="region of interest" description="Disordered" evidence="5">
    <location>
        <begin position="284"/>
        <end position="341"/>
    </location>
</feature>
<evidence type="ECO:0000256" key="4">
    <source>
        <dbReference type="ARBA" id="ARBA00023136"/>
    </source>
</evidence>
<gene>
    <name evidence="8" type="ORF">ECPE_LOCUS4918</name>
</gene>
<dbReference type="AlphaFoldDB" id="A0A183AD83"/>
<feature type="domain" description="G-protein coupled receptors family 1 profile" evidence="7">
    <location>
        <begin position="22"/>
        <end position="158"/>
    </location>
</feature>
<keyword evidence="9" id="KW-1185">Reference proteome</keyword>
<dbReference type="Proteomes" id="UP000272942">
    <property type="component" value="Unassembled WGS sequence"/>
</dbReference>
<evidence type="ECO:0000256" key="3">
    <source>
        <dbReference type="ARBA" id="ARBA00022989"/>
    </source>
</evidence>
<evidence type="ECO:0000259" key="7">
    <source>
        <dbReference type="PROSITE" id="PS50262"/>
    </source>
</evidence>
<accession>A0A183AD83</accession>
<evidence type="ECO:0000256" key="1">
    <source>
        <dbReference type="ARBA" id="ARBA00004370"/>
    </source>
</evidence>
<feature type="transmembrane region" description="Helical" evidence="6">
    <location>
        <begin position="51"/>
        <end position="69"/>
    </location>
</feature>
<evidence type="ECO:0000256" key="6">
    <source>
        <dbReference type="SAM" id="Phobius"/>
    </source>
</evidence>
<evidence type="ECO:0000313" key="10">
    <source>
        <dbReference type="WBParaSite" id="ECPE_0000493001-mRNA-1"/>
    </source>
</evidence>
<protein>
    <submittedName>
        <fullName evidence="10">G_PROTEIN_RECEP_F1_2 domain-containing protein</fullName>
    </submittedName>
</protein>
<dbReference type="WBParaSite" id="ECPE_0000493001-mRNA-1">
    <property type="protein sequence ID" value="ECPE_0000493001-mRNA-1"/>
    <property type="gene ID" value="ECPE_0000493001"/>
</dbReference>
<organism evidence="10">
    <name type="scientific">Echinostoma caproni</name>
    <dbReference type="NCBI Taxonomy" id="27848"/>
    <lineage>
        <taxon>Eukaryota</taxon>
        <taxon>Metazoa</taxon>
        <taxon>Spiralia</taxon>
        <taxon>Lophotrochozoa</taxon>
        <taxon>Platyhelminthes</taxon>
        <taxon>Trematoda</taxon>
        <taxon>Digenea</taxon>
        <taxon>Plagiorchiida</taxon>
        <taxon>Echinostomata</taxon>
        <taxon>Echinostomatoidea</taxon>
        <taxon>Echinostomatidae</taxon>
        <taxon>Echinostoma</taxon>
    </lineage>
</organism>
<reference evidence="8 9" key="2">
    <citation type="submission" date="2018-11" db="EMBL/GenBank/DDBJ databases">
        <authorList>
            <consortium name="Pathogen Informatics"/>
        </authorList>
    </citation>
    <scope>NUCLEOTIDE SEQUENCE [LARGE SCALE GENOMIC DNA]</scope>
    <source>
        <strain evidence="8 9">Egypt</strain>
    </source>
</reference>
<keyword evidence="3 6" id="KW-1133">Transmembrane helix</keyword>
<evidence type="ECO:0000313" key="8">
    <source>
        <dbReference type="EMBL" id="VDP74020.1"/>
    </source>
</evidence>
<evidence type="ECO:0000313" key="9">
    <source>
        <dbReference type="Proteomes" id="UP000272942"/>
    </source>
</evidence>
<dbReference type="GO" id="GO:0004930">
    <property type="term" value="F:G protein-coupled receptor activity"/>
    <property type="evidence" value="ECO:0007669"/>
    <property type="project" value="InterPro"/>
</dbReference>
<proteinExistence type="predicted"/>
<feature type="transmembrane region" description="Helical" evidence="6">
    <location>
        <begin position="186"/>
        <end position="205"/>
    </location>
</feature>
<dbReference type="PANTHER" id="PTHR46641:SF2">
    <property type="entry name" value="FMRFAMIDE RECEPTOR"/>
    <property type="match status" value="1"/>
</dbReference>
<dbReference type="Gene3D" id="1.20.1070.10">
    <property type="entry name" value="Rhodopsin 7-helix transmembrane proteins"/>
    <property type="match status" value="1"/>
</dbReference>
<keyword evidence="2 6" id="KW-0812">Transmembrane</keyword>
<dbReference type="InterPro" id="IPR052954">
    <property type="entry name" value="GPCR-Ligand_Int"/>
</dbReference>
<keyword evidence="4 6" id="KW-0472">Membrane</keyword>
<comment type="subcellular location">
    <subcellularLocation>
        <location evidence="1">Membrane</location>
    </subcellularLocation>
</comment>
<dbReference type="SUPFAM" id="SSF81321">
    <property type="entry name" value="Family A G protein-coupled receptor-like"/>
    <property type="match status" value="1"/>
</dbReference>
<dbReference type="GO" id="GO:0016020">
    <property type="term" value="C:membrane"/>
    <property type="evidence" value="ECO:0007669"/>
    <property type="project" value="UniProtKB-SubCell"/>
</dbReference>
<feature type="compositionally biased region" description="Polar residues" evidence="5">
    <location>
        <begin position="317"/>
        <end position="341"/>
    </location>
</feature>
<evidence type="ECO:0000256" key="5">
    <source>
        <dbReference type="SAM" id="MobiDB-lite"/>
    </source>
</evidence>
<sequence length="387" mass="44370">MRTCQPRALVRLSSNADLMYVTSVWLTVAFTSDRYMMICHPFTAKRWCTVRLAKCIIFTIYLASVIYGIPRYFEYTEFELVIPPDVLIDSEMTKALGFEDTKKPANHTEQRVVWYDLSEFGRSESFRSIYHLWSWNLLVVGIPLLTIAIMNSFLIREIPAAISHISWAVIPPKETQKLFWFLLNEIGNLLIVVNSAINLIPYYIFSRRFRRQFTQMLCPFRIVRDNGLHCVYIPRWLADNLAKDASDNACTTGALGGGPPTNKIVGLRQTLYAYGLVRHMSIIPPTRPNNTENNEMRRFTNRSSSTRPERAARYSGQPRNSYGTGRCSQVPSQHPENSFTNFEPSTMQATILQTHERVEGKYSSSVVHAKDYSHVSTSGLQSMPNKR</sequence>
<reference evidence="10" key="1">
    <citation type="submission" date="2016-06" db="UniProtKB">
        <authorList>
            <consortium name="WormBaseParasite"/>
        </authorList>
    </citation>
    <scope>IDENTIFICATION</scope>
</reference>
<dbReference type="InterPro" id="IPR000276">
    <property type="entry name" value="GPCR_Rhodpsn"/>
</dbReference>
<dbReference type="EMBL" id="UZAN01041759">
    <property type="protein sequence ID" value="VDP74020.1"/>
    <property type="molecule type" value="Genomic_DNA"/>
</dbReference>
<dbReference type="CDD" id="cd14978">
    <property type="entry name" value="7tmA_FMRFamide_R-like"/>
    <property type="match status" value="1"/>
</dbReference>
<dbReference type="Pfam" id="PF00001">
    <property type="entry name" value="7tm_1"/>
    <property type="match status" value="1"/>
</dbReference>
<feature type="transmembrane region" description="Helical" evidence="6">
    <location>
        <begin position="132"/>
        <end position="155"/>
    </location>
</feature>
<evidence type="ECO:0000256" key="2">
    <source>
        <dbReference type="ARBA" id="ARBA00022692"/>
    </source>
</evidence>
<dbReference type="InterPro" id="IPR017452">
    <property type="entry name" value="GPCR_Rhodpsn_7TM"/>
</dbReference>
<dbReference type="OrthoDB" id="10011262at2759"/>
<name>A0A183AD83_9TREM</name>
<dbReference type="PROSITE" id="PS50262">
    <property type="entry name" value="G_PROTEIN_RECEP_F1_2"/>
    <property type="match status" value="1"/>
</dbReference>
<dbReference type="PANTHER" id="PTHR46641">
    <property type="entry name" value="FMRFAMIDE RECEPTOR-RELATED"/>
    <property type="match status" value="1"/>
</dbReference>